<name>A0A239PLJ0_9PROT</name>
<feature type="repeat" description="TPR" evidence="1">
    <location>
        <begin position="73"/>
        <end position="106"/>
    </location>
</feature>
<dbReference type="Gene3D" id="1.25.40.10">
    <property type="entry name" value="Tetratricopeptide repeat domain"/>
    <property type="match status" value="5"/>
</dbReference>
<dbReference type="GO" id="GO:0097363">
    <property type="term" value="F:protein O-acetylglucosaminyltransferase activity"/>
    <property type="evidence" value="ECO:0007669"/>
    <property type="project" value="TreeGrafter"/>
</dbReference>
<sequence>MSETLTRELHRAAALFQAGDYAKALALCEAVLKAAPRNAEALHLKAMALGRLGRIEEAETIFHAVLKIHPRKAAVLSNLGNAMAAAGRHRDAISAYREATELEPHFANAWYNLASALMAEGDLAGAFDALTQVVRLQPDSAKARNNLGVVLRRLDRPQEAIEAFTAALRIDAHYTSALINRGKTLRERGDTEAALRDLRRAVAAAPKSAEAHYELANALRAAGDIDQARACYLRALSIAPDAVEIHADLARMLWEAGWKDRFLAVLDARLAQNPTLGLLALRADLAFRSGDIHGSEEAALRLLEQSAVALGAIRLARIRRMQERHEEAASLAEKALAAVPGDFLVRHEYAEALLAAGQATKAVETLACSPPRAHLQKHLALQALALRAAGDLSYRRLYDYDRFVATICIDPPSGYASVHEFNAALYEALKPLHRAAKTRPIDQTLYGGSQSFGRLWDQPDPAIQGLKRALLAAARKYVRQLPKDPTHPFLAAKTETLRCVGSWSVILESGGGHVDHIHPQGWVSASYYVQIPTEVSAAGTRAGCLRLGGSGVAGLNLPPERWFRPIPGTVVFFPSYIWHGVEPFTASEPRVTAPFDLAPA</sequence>
<dbReference type="SUPFAM" id="SSF48452">
    <property type="entry name" value="TPR-like"/>
    <property type="match status" value="2"/>
</dbReference>
<dbReference type="Gene3D" id="2.60.120.620">
    <property type="entry name" value="q2cbj1_9rhob like domain"/>
    <property type="match status" value="1"/>
</dbReference>
<dbReference type="RefSeq" id="WP_089411366.1">
    <property type="nucleotide sequence ID" value="NZ_FZQA01000001.1"/>
</dbReference>
<keyword evidence="3" id="KW-1185">Reference proteome</keyword>
<organism evidence="2 3">
    <name type="scientific">Amphiplicatus metriothermophilus</name>
    <dbReference type="NCBI Taxonomy" id="1519374"/>
    <lineage>
        <taxon>Bacteria</taxon>
        <taxon>Pseudomonadati</taxon>
        <taxon>Pseudomonadota</taxon>
        <taxon>Alphaproteobacteria</taxon>
        <taxon>Parvularculales</taxon>
        <taxon>Parvularculaceae</taxon>
        <taxon>Amphiplicatus</taxon>
    </lineage>
</organism>
<feature type="repeat" description="TPR" evidence="1">
    <location>
        <begin position="175"/>
        <end position="208"/>
    </location>
</feature>
<proteinExistence type="predicted"/>
<dbReference type="GO" id="GO:0006493">
    <property type="term" value="P:protein O-linked glycosylation"/>
    <property type="evidence" value="ECO:0007669"/>
    <property type="project" value="InterPro"/>
</dbReference>
<gene>
    <name evidence="2" type="ORF">SAMN06297382_0922</name>
</gene>
<protein>
    <submittedName>
        <fullName evidence="2">Tetratricopeptide repeat-containing protein</fullName>
    </submittedName>
</protein>
<keyword evidence="1" id="KW-0802">TPR repeat</keyword>
<dbReference type="Pfam" id="PF13432">
    <property type="entry name" value="TPR_16"/>
    <property type="match status" value="2"/>
</dbReference>
<dbReference type="SMART" id="SM00028">
    <property type="entry name" value="TPR"/>
    <property type="match status" value="8"/>
</dbReference>
<feature type="repeat" description="TPR" evidence="1">
    <location>
        <begin position="209"/>
        <end position="242"/>
    </location>
</feature>
<dbReference type="EMBL" id="FZQA01000001">
    <property type="protein sequence ID" value="SNT68420.1"/>
    <property type="molecule type" value="Genomic_DNA"/>
</dbReference>
<dbReference type="InterPro" id="IPR011990">
    <property type="entry name" value="TPR-like_helical_dom_sf"/>
</dbReference>
<dbReference type="Pfam" id="PF14559">
    <property type="entry name" value="TPR_19"/>
    <property type="match status" value="2"/>
</dbReference>
<dbReference type="Proteomes" id="UP000198346">
    <property type="component" value="Unassembled WGS sequence"/>
</dbReference>
<evidence type="ECO:0000313" key="2">
    <source>
        <dbReference type="EMBL" id="SNT68420.1"/>
    </source>
</evidence>
<dbReference type="InterPro" id="IPR019734">
    <property type="entry name" value="TPR_rpt"/>
</dbReference>
<dbReference type="PANTHER" id="PTHR44366:SF1">
    <property type="entry name" value="UDP-N-ACETYLGLUCOSAMINE--PEPTIDE N-ACETYLGLUCOSAMINYLTRANSFERASE 110 KDA SUBUNIT"/>
    <property type="match status" value="1"/>
</dbReference>
<evidence type="ECO:0000313" key="3">
    <source>
        <dbReference type="Proteomes" id="UP000198346"/>
    </source>
</evidence>
<dbReference type="PANTHER" id="PTHR44366">
    <property type="entry name" value="UDP-N-ACETYLGLUCOSAMINE--PEPTIDE N-ACETYLGLUCOSAMINYLTRANSFERASE 110 KDA SUBUNIT"/>
    <property type="match status" value="1"/>
</dbReference>
<reference evidence="2 3" key="1">
    <citation type="submission" date="2017-07" db="EMBL/GenBank/DDBJ databases">
        <authorList>
            <person name="Sun Z.S."/>
            <person name="Albrecht U."/>
            <person name="Echele G."/>
            <person name="Lee C.C."/>
        </authorList>
    </citation>
    <scope>NUCLEOTIDE SEQUENCE [LARGE SCALE GENOMIC DNA]</scope>
    <source>
        <strain evidence="2 3">CGMCC 1.12710</strain>
    </source>
</reference>
<feature type="repeat" description="TPR" evidence="1">
    <location>
        <begin position="141"/>
        <end position="174"/>
    </location>
</feature>
<accession>A0A239PLJ0</accession>
<dbReference type="AlphaFoldDB" id="A0A239PLJ0"/>
<evidence type="ECO:0000256" key="1">
    <source>
        <dbReference type="PROSITE-ProRule" id="PRU00339"/>
    </source>
</evidence>
<dbReference type="InterPro" id="IPR012668">
    <property type="entry name" value="CHP02466"/>
</dbReference>
<dbReference type="Pfam" id="PF13759">
    <property type="entry name" value="2OG-FeII_Oxy_5"/>
    <property type="match status" value="1"/>
</dbReference>
<dbReference type="PROSITE" id="PS50005">
    <property type="entry name" value="TPR"/>
    <property type="match status" value="5"/>
</dbReference>
<dbReference type="OrthoDB" id="9783136at2"/>
<feature type="repeat" description="TPR" evidence="1">
    <location>
        <begin position="107"/>
        <end position="140"/>
    </location>
</feature>
<dbReference type="InterPro" id="IPR037919">
    <property type="entry name" value="OGT"/>
</dbReference>